<dbReference type="STRING" id="1314778.A0A5C3PVK2"/>
<dbReference type="InParanoid" id="A0A5C3PVK2"/>
<dbReference type="Proteomes" id="UP000308197">
    <property type="component" value="Unassembled WGS sequence"/>
</dbReference>
<dbReference type="PANTHER" id="PTHR38846">
    <property type="entry name" value="C3H1-TYPE DOMAIN-CONTAINING PROTEIN"/>
    <property type="match status" value="1"/>
</dbReference>
<reference evidence="1 2" key="1">
    <citation type="journal article" date="2019" name="Nat. Ecol. Evol.">
        <title>Megaphylogeny resolves global patterns of mushroom evolution.</title>
        <authorList>
            <person name="Varga T."/>
            <person name="Krizsan K."/>
            <person name="Foldi C."/>
            <person name="Dima B."/>
            <person name="Sanchez-Garcia M."/>
            <person name="Sanchez-Ramirez S."/>
            <person name="Szollosi G.J."/>
            <person name="Szarkandi J.G."/>
            <person name="Papp V."/>
            <person name="Albert L."/>
            <person name="Andreopoulos W."/>
            <person name="Angelini C."/>
            <person name="Antonin V."/>
            <person name="Barry K.W."/>
            <person name="Bougher N.L."/>
            <person name="Buchanan P."/>
            <person name="Buyck B."/>
            <person name="Bense V."/>
            <person name="Catcheside P."/>
            <person name="Chovatia M."/>
            <person name="Cooper J."/>
            <person name="Damon W."/>
            <person name="Desjardin D."/>
            <person name="Finy P."/>
            <person name="Geml J."/>
            <person name="Haridas S."/>
            <person name="Hughes K."/>
            <person name="Justo A."/>
            <person name="Karasinski D."/>
            <person name="Kautmanova I."/>
            <person name="Kiss B."/>
            <person name="Kocsube S."/>
            <person name="Kotiranta H."/>
            <person name="LaButti K.M."/>
            <person name="Lechner B.E."/>
            <person name="Liimatainen K."/>
            <person name="Lipzen A."/>
            <person name="Lukacs Z."/>
            <person name="Mihaltcheva S."/>
            <person name="Morgado L.N."/>
            <person name="Niskanen T."/>
            <person name="Noordeloos M.E."/>
            <person name="Ohm R.A."/>
            <person name="Ortiz-Santana B."/>
            <person name="Ovrebo C."/>
            <person name="Racz N."/>
            <person name="Riley R."/>
            <person name="Savchenko A."/>
            <person name="Shiryaev A."/>
            <person name="Soop K."/>
            <person name="Spirin V."/>
            <person name="Szebenyi C."/>
            <person name="Tomsovsky M."/>
            <person name="Tulloss R.E."/>
            <person name="Uehling J."/>
            <person name="Grigoriev I.V."/>
            <person name="Vagvolgyi C."/>
            <person name="Papp T."/>
            <person name="Martin F.M."/>
            <person name="Miettinen O."/>
            <person name="Hibbett D.S."/>
            <person name="Nagy L.G."/>
        </authorList>
    </citation>
    <scope>NUCLEOTIDE SEQUENCE [LARGE SCALE GENOMIC DNA]</scope>
    <source>
        <strain evidence="1 2">HHB13444</strain>
    </source>
</reference>
<gene>
    <name evidence="1" type="ORF">K466DRAFT_649659</name>
</gene>
<accession>A0A5C3PVK2</accession>
<dbReference type="AlphaFoldDB" id="A0A5C3PVK2"/>
<name>A0A5C3PVK2_9APHY</name>
<organism evidence="1 2">
    <name type="scientific">Polyporus arcularius HHB13444</name>
    <dbReference type="NCBI Taxonomy" id="1314778"/>
    <lineage>
        <taxon>Eukaryota</taxon>
        <taxon>Fungi</taxon>
        <taxon>Dikarya</taxon>
        <taxon>Basidiomycota</taxon>
        <taxon>Agaricomycotina</taxon>
        <taxon>Agaricomycetes</taxon>
        <taxon>Polyporales</taxon>
        <taxon>Polyporaceae</taxon>
        <taxon>Polyporus</taxon>
    </lineage>
</organism>
<proteinExistence type="predicted"/>
<keyword evidence="2" id="KW-1185">Reference proteome</keyword>
<dbReference type="PANTHER" id="PTHR38846:SF1">
    <property type="entry name" value="C3H1-TYPE DOMAIN-CONTAINING PROTEIN"/>
    <property type="match status" value="1"/>
</dbReference>
<sequence>MANTWFSLRTSLLRPVARSISIAAHCRAKSTSTGTKKVTSKTAQTVKTVETVKVKSVRAGRAVKPDCIERFFARFPEFDYQPTAPFLDEFKRLKELKEWDDKGERREKSKLQEAMVEQFTVMYGREETDLLAWQRLCNALGVNPVPKTLHECRQKRKDKLEPKDRAATCLPCIIRKVVTDTSVGGGMAMSEPNHIHEYFAKYPEFDYQPVAPFLQEFRRLLRFKGWNNDPTRRKIEWDEIHDAMVLQFNVMYGRRADDLSAWQSLCDALGVNPIPDTIAQCRKIVKTTHVNLVDFLQRPDPDKPVQTFHNERALAMYSKKQKKIFPKSNVNVGSLLRDLLRRILRPPP</sequence>
<evidence type="ECO:0000313" key="1">
    <source>
        <dbReference type="EMBL" id="TFK93884.1"/>
    </source>
</evidence>
<evidence type="ECO:0000313" key="2">
    <source>
        <dbReference type="Proteomes" id="UP000308197"/>
    </source>
</evidence>
<protein>
    <submittedName>
        <fullName evidence="1">Uncharacterized protein</fullName>
    </submittedName>
</protein>
<dbReference type="EMBL" id="ML210975">
    <property type="protein sequence ID" value="TFK93884.1"/>
    <property type="molecule type" value="Genomic_DNA"/>
</dbReference>